<feature type="region of interest" description="Disordered" evidence="1">
    <location>
        <begin position="81"/>
        <end position="164"/>
    </location>
</feature>
<gene>
    <name evidence="2" type="ORF">B0T17DRAFT_503202</name>
</gene>
<evidence type="ECO:0000313" key="3">
    <source>
        <dbReference type="Proteomes" id="UP001174934"/>
    </source>
</evidence>
<feature type="compositionally biased region" description="Polar residues" evidence="1">
    <location>
        <begin position="153"/>
        <end position="164"/>
    </location>
</feature>
<keyword evidence="3" id="KW-1185">Reference proteome</keyword>
<reference evidence="2" key="1">
    <citation type="submission" date="2023-06" db="EMBL/GenBank/DDBJ databases">
        <title>Genome-scale phylogeny and comparative genomics of the fungal order Sordariales.</title>
        <authorList>
            <consortium name="Lawrence Berkeley National Laboratory"/>
            <person name="Hensen N."/>
            <person name="Bonometti L."/>
            <person name="Westerberg I."/>
            <person name="Brannstrom I.O."/>
            <person name="Guillou S."/>
            <person name="Cros-Aarteil S."/>
            <person name="Calhoun S."/>
            <person name="Haridas S."/>
            <person name="Kuo A."/>
            <person name="Mondo S."/>
            <person name="Pangilinan J."/>
            <person name="Riley R."/>
            <person name="LaButti K."/>
            <person name="Andreopoulos B."/>
            <person name="Lipzen A."/>
            <person name="Chen C."/>
            <person name="Yanf M."/>
            <person name="Daum C."/>
            <person name="Ng V."/>
            <person name="Clum A."/>
            <person name="Steindorff A."/>
            <person name="Ohm R."/>
            <person name="Martin F."/>
            <person name="Silar P."/>
            <person name="Natvig D."/>
            <person name="Lalanne C."/>
            <person name="Gautier V."/>
            <person name="Ament-velasquez S.L."/>
            <person name="Kruys A."/>
            <person name="Hutchinson M.I."/>
            <person name="Powell A.J."/>
            <person name="Barry K."/>
            <person name="Miller A.N."/>
            <person name="Grigoriev I.V."/>
            <person name="Debuchy R."/>
            <person name="Gladieux P."/>
            <person name="Thoren M.H."/>
            <person name="Johannesson H."/>
        </authorList>
    </citation>
    <scope>NUCLEOTIDE SEQUENCE</scope>
    <source>
        <strain evidence="2">SMH3391-2</strain>
    </source>
</reference>
<dbReference type="EMBL" id="JAULSR010000001">
    <property type="protein sequence ID" value="KAK0635697.1"/>
    <property type="molecule type" value="Genomic_DNA"/>
</dbReference>
<protein>
    <submittedName>
        <fullName evidence="2">Uncharacterized protein</fullName>
    </submittedName>
</protein>
<name>A0AA39XLZ1_9PEZI</name>
<sequence length="164" mass="18263">MVPKHLVRPYLHGRFPKRKSHSEVQHRVCPNEGGQGRNGICKVCQGEIFGETLTESTAILVDTPELNPVHIPDKVRELLPPTGILGRTQSSLPRPRTARRAELSRQKGGPDVSAPSSPQHWELDARRNPPPRPQDAFRTINPVDATLARRTPNIDNTFLSPRAV</sequence>
<accession>A0AA39XLZ1</accession>
<dbReference type="Proteomes" id="UP001174934">
    <property type="component" value="Unassembled WGS sequence"/>
</dbReference>
<evidence type="ECO:0000256" key="1">
    <source>
        <dbReference type="SAM" id="MobiDB-lite"/>
    </source>
</evidence>
<evidence type="ECO:0000313" key="2">
    <source>
        <dbReference type="EMBL" id="KAK0635697.1"/>
    </source>
</evidence>
<comment type="caution">
    <text evidence="2">The sequence shown here is derived from an EMBL/GenBank/DDBJ whole genome shotgun (WGS) entry which is preliminary data.</text>
</comment>
<organism evidence="2 3">
    <name type="scientific">Bombardia bombarda</name>
    <dbReference type="NCBI Taxonomy" id="252184"/>
    <lineage>
        <taxon>Eukaryota</taxon>
        <taxon>Fungi</taxon>
        <taxon>Dikarya</taxon>
        <taxon>Ascomycota</taxon>
        <taxon>Pezizomycotina</taxon>
        <taxon>Sordariomycetes</taxon>
        <taxon>Sordariomycetidae</taxon>
        <taxon>Sordariales</taxon>
        <taxon>Lasiosphaeriaceae</taxon>
        <taxon>Bombardia</taxon>
    </lineage>
</organism>
<dbReference type="AlphaFoldDB" id="A0AA39XLZ1"/>
<proteinExistence type="predicted"/>